<dbReference type="InterPro" id="IPR036322">
    <property type="entry name" value="WD40_repeat_dom_sf"/>
</dbReference>
<dbReference type="InterPro" id="IPR007148">
    <property type="entry name" value="SSU_processome_Utp12"/>
</dbReference>
<dbReference type="Proteomes" id="UP000053477">
    <property type="component" value="Unassembled WGS sequence"/>
</dbReference>
<feature type="compositionally biased region" description="Acidic residues" evidence="4">
    <location>
        <begin position="745"/>
        <end position="763"/>
    </location>
</feature>
<feature type="region of interest" description="Disordered" evidence="4">
    <location>
        <begin position="655"/>
        <end position="763"/>
    </location>
</feature>
<feature type="region of interest" description="Disordered" evidence="4">
    <location>
        <begin position="485"/>
        <end position="512"/>
    </location>
</feature>
<keyword evidence="2" id="KW-0539">Nucleus</keyword>
<feature type="compositionally biased region" description="Basic residues" evidence="4">
    <location>
        <begin position="662"/>
        <end position="671"/>
    </location>
</feature>
<dbReference type="Pfam" id="PF04003">
    <property type="entry name" value="Utp12"/>
    <property type="match status" value="1"/>
</dbReference>
<dbReference type="AlphaFoldDB" id="A0A0H2R865"/>
<reference evidence="6 7" key="1">
    <citation type="submission" date="2015-04" db="EMBL/GenBank/DDBJ databases">
        <title>Complete genome sequence of Schizopora paradoxa KUC8140, a cosmopolitan wood degrader in East Asia.</title>
        <authorList>
            <consortium name="DOE Joint Genome Institute"/>
            <person name="Min B."/>
            <person name="Park H."/>
            <person name="Jang Y."/>
            <person name="Kim J.-J."/>
            <person name="Kim K.H."/>
            <person name="Pangilinan J."/>
            <person name="Lipzen A."/>
            <person name="Riley R."/>
            <person name="Grigoriev I.V."/>
            <person name="Spatafora J.W."/>
            <person name="Choi I.-G."/>
        </authorList>
    </citation>
    <scope>NUCLEOTIDE SEQUENCE [LARGE SCALE GENOMIC DNA]</scope>
    <source>
        <strain evidence="6 7">KUC8140</strain>
    </source>
</reference>
<sequence length="763" mass="82221">MANSDKKSRKKTQKSRPQATTALSQPALQDASSTFSLSSFSPSGDFFAIVSRAVDKHRLRVFDVNTSLAVSEHIFEGARVTAMSWISLDNSDDQASSPKKKRKKAKVSATKDTASVQSLALGLSDGKVQIYSAVQGVVLQTLSDSSCKSEVHAFAKTEHVEKDTREHHLWVSYGDATLRLWNLRSGEILARCQNDSEKSYTALAIRPGGEEAEPSPLLAAAYNIELLSNSIDADSSDASGGADTVKPSCTFGGHASQARHLQWCAHPSPSKRFVSSAEADRFVHIWDVPDSESKHGKLAASLSMDADIQEISVLSQSSNNTLLALSVASKIVLSPIPDELSTSSKSSSTQIPTLLPRTTISLSKKPASNTHIVSATFRPSEKSILAALLSNGVHVSFERITFLDESGDFVPEISIQDKGPLLQTANANSSKQANHRYQESSSLAVGTGEQTGYDQTMDEALDKEVDGALDVNLADMSLGDRLAARSDGAGLRTSGSEEESSTKKKRPEQFTVPAQSLSRTLIQALHSSDTRLLESCLLHSDEALIRNTVQSLPPQLAVPLITACVDRLGRGGRSNNMKGRGGGPSAQRGMGLIAWVKAVLTIHSGHLLTIPDLVARLAALHTTLTTRLTLQERLLTLNGRLDLVLSQVELRSSTAPAQIAARKPKSKKRGKLASMEPTKYVEGESTDEEAGMDVEIEEDDDDDGSVEDVQLGEDSSGEEDEEEGSEDDEEDDEDDSDANLPNGFIDDEAEEEYSEDESEEDSE</sequence>
<evidence type="ECO:0000256" key="2">
    <source>
        <dbReference type="ARBA" id="ARBA00023242"/>
    </source>
</evidence>
<feature type="compositionally biased region" description="Acidic residues" evidence="4">
    <location>
        <begin position="684"/>
        <end position="706"/>
    </location>
</feature>
<evidence type="ECO:0000259" key="5">
    <source>
        <dbReference type="Pfam" id="PF04003"/>
    </source>
</evidence>
<accession>A0A0H2R865</accession>
<dbReference type="STRING" id="27342.A0A0H2R865"/>
<feature type="region of interest" description="Disordered" evidence="4">
    <location>
        <begin position="1"/>
        <end position="27"/>
    </location>
</feature>
<dbReference type="InterPro" id="IPR015943">
    <property type="entry name" value="WD40/YVTN_repeat-like_dom_sf"/>
</dbReference>
<organism evidence="6 7">
    <name type="scientific">Schizopora paradoxa</name>
    <dbReference type="NCBI Taxonomy" id="27342"/>
    <lineage>
        <taxon>Eukaryota</taxon>
        <taxon>Fungi</taxon>
        <taxon>Dikarya</taxon>
        <taxon>Basidiomycota</taxon>
        <taxon>Agaricomycotina</taxon>
        <taxon>Agaricomycetes</taxon>
        <taxon>Hymenochaetales</taxon>
        <taxon>Schizoporaceae</taxon>
        <taxon>Schizopora</taxon>
    </lineage>
</organism>
<dbReference type="PANTHER" id="PTHR44267:SF1">
    <property type="entry name" value="WD REPEAT-CONTAINING PROTEIN 43"/>
    <property type="match status" value="1"/>
</dbReference>
<comment type="similarity">
    <text evidence="3">Belongs to the UTP5 family.</text>
</comment>
<dbReference type="EMBL" id="KQ086274">
    <property type="protein sequence ID" value="KLO05708.1"/>
    <property type="molecule type" value="Genomic_DNA"/>
</dbReference>
<name>A0A0H2R865_9AGAM</name>
<evidence type="ECO:0000256" key="1">
    <source>
        <dbReference type="ARBA" id="ARBA00004123"/>
    </source>
</evidence>
<proteinExistence type="inferred from homology"/>
<evidence type="ECO:0000313" key="6">
    <source>
        <dbReference type="EMBL" id="KLO05708.1"/>
    </source>
</evidence>
<dbReference type="GO" id="GO:0032040">
    <property type="term" value="C:small-subunit processome"/>
    <property type="evidence" value="ECO:0007669"/>
    <property type="project" value="UniProtKB-ARBA"/>
</dbReference>
<dbReference type="SUPFAM" id="SSF50978">
    <property type="entry name" value="WD40 repeat-like"/>
    <property type="match status" value="1"/>
</dbReference>
<dbReference type="GO" id="GO:0000462">
    <property type="term" value="P:maturation of SSU-rRNA from tricistronic rRNA transcript (SSU-rRNA, 5.8S rRNA, LSU-rRNA)"/>
    <property type="evidence" value="ECO:0007669"/>
    <property type="project" value="TreeGrafter"/>
</dbReference>
<dbReference type="PANTHER" id="PTHR44267">
    <property type="entry name" value="WD REPEAT-CONTAINING PROTEIN 43"/>
    <property type="match status" value="1"/>
</dbReference>
<dbReference type="FunCoup" id="A0A0H2R865">
    <property type="interactions" value="536"/>
</dbReference>
<feature type="compositionally biased region" description="Polar residues" evidence="4">
    <location>
        <begin position="15"/>
        <end position="27"/>
    </location>
</feature>
<dbReference type="InterPro" id="IPR052414">
    <property type="entry name" value="U3_snoRNA-assoc_WDR"/>
</dbReference>
<feature type="compositionally biased region" description="Polar residues" evidence="4">
    <location>
        <begin position="439"/>
        <end position="449"/>
    </location>
</feature>
<gene>
    <name evidence="6" type="ORF">SCHPADRAFT_1002742</name>
</gene>
<feature type="compositionally biased region" description="Acidic residues" evidence="4">
    <location>
        <begin position="715"/>
        <end position="737"/>
    </location>
</feature>
<dbReference type="InParanoid" id="A0A0H2R865"/>
<evidence type="ECO:0000256" key="4">
    <source>
        <dbReference type="SAM" id="MobiDB-lite"/>
    </source>
</evidence>
<feature type="domain" description="Small-subunit processome Utp12" evidence="5">
    <location>
        <begin position="529"/>
        <end position="645"/>
    </location>
</feature>
<evidence type="ECO:0000313" key="7">
    <source>
        <dbReference type="Proteomes" id="UP000053477"/>
    </source>
</evidence>
<keyword evidence="7" id="KW-1185">Reference proteome</keyword>
<evidence type="ECO:0000256" key="3">
    <source>
        <dbReference type="ARBA" id="ARBA00038335"/>
    </source>
</evidence>
<feature type="region of interest" description="Disordered" evidence="4">
    <location>
        <begin position="428"/>
        <end position="449"/>
    </location>
</feature>
<protein>
    <submittedName>
        <fullName evidence="6">NUC189-domain-containing protein</fullName>
    </submittedName>
</protein>
<dbReference type="OrthoDB" id="30195at2759"/>
<comment type="subcellular location">
    <subcellularLocation>
        <location evidence="1">Nucleus</location>
    </subcellularLocation>
</comment>
<dbReference type="Gene3D" id="2.130.10.10">
    <property type="entry name" value="YVTN repeat-like/Quinoprotein amine dehydrogenase"/>
    <property type="match status" value="2"/>
</dbReference>